<evidence type="ECO:0000259" key="3">
    <source>
        <dbReference type="Pfam" id="PF25547"/>
    </source>
</evidence>
<comment type="caution">
    <text evidence="4">The sequence shown here is derived from an EMBL/GenBank/DDBJ whole genome shotgun (WGS) entry which is preliminary data.</text>
</comment>
<dbReference type="Proteomes" id="UP000250347">
    <property type="component" value="Unassembled WGS sequence"/>
</dbReference>
<feature type="compositionally biased region" description="Pro residues" evidence="1">
    <location>
        <begin position="503"/>
        <end position="512"/>
    </location>
</feature>
<evidence type="ECO:0000256" key="1">
    <source>
        <dbReference type="SAM" id="MobiDB-lite"/>
    </source>
</evidence>
<sequence length="1005" mass="101611">MAPLAVDPEALYAAGGAVGAAGGGLAASLTVLAAGFSAHTGVDRAGEVFGLAYQDTAESLLKAVAAAVNACRKCGALIQQGASNYSKAEAASTLGGGGSILAAPPPPDELAAPKAPGTMGPGEPPPALWAIVESLVLELWPDGDVPGMHAVASRWRGFAAAANGVQTSLNAAKTLLDTQHLPEGDKIDNALNEIGAAAATIGAQCGKLATTIDKFADKVGHSQHAIRDLLHRLGSLGDLGHDIMLIIDGDAWDEIKKIAKDINDVLHHLGQEARACVQGIRLLTEAADREVATCEKYARRGLTTFLGEDVGNPVATAFEFGINAQEGVLKGAVNMGLGLADLSPHWFVVDPQGAAATWTGLAKNAWKESLFNAPLHPKEFADARLQELKGLVHAEDWTKDRPGLGAGEVAFDFGTLISPGLGEAGAAVDGAGAAARGVEGEAEAVDAAGRAGGKTGEGLGGIAGARGELSGITKASADLPQKLEGVTKDLPDIKPPASGTPVAMPPGKPIEPPVESVPRPSEGAPGAPQGSTPAATTPAQAGPPGDSPPASNGANGVPREPNSSPAPSAPPGGPVGPQGPASVPAATPGGPGGLHEPAAEPAPTPAPAAPGAPGGPHDPASVPSGGPHEPTAVPAEQPHEPVSVPAGGPREPVSVPTAGPRLPSVQAAAGDGLPSATPQLLDHSSLPVSPSGSSAETAPIGPHPSAPSPPSAGPRFEVPGGRPTELPTPSGGGTHGPGDGGPPDGRPPDGPHGGDPNGRGDGDGGPPGDRPDGKGSDGDDPSGHGHGGSPGERQDPVHSRESSGDGWHRLPDEELDPHYGEPLDDHWDFADDPVDPSKVQGDVAKLIRDPEAPFGRDAGGHPYTAEQYAERFNRLGPEGQRWMNFPGNAGAVPHTRVAYTDAASYTRDYGSLLDRIGKADGKYLAVMQEGQAASWEQRALHVNSLHDPHNAYTFDHLPDKWTIEVSEVAPGVGQPGGSLQVRVFNSEGRPMTVEELTDPDIGVLR</sequence>
<feature type="compositionally biased region" description="Pro residues" evidence="1">
    <location>
        <begin position="701"/>
        <end position="712"/>
    </location>
</feature>
<organism evidence="4 5">
    <name type="scientific">Mycobacterium colombiense</name>
    <dbReference type="NCBI Taxonomy" id="339268"/>
    <lineage>
        <taxon>Bacteria</taxon>
        <taxon>Bacillati</taxon>
        <taxon>Actinomycetota</taxon>
        <taxon>Actinomycetes</taxon>
        <taxon>Mycobacteriales</taxon>
        <taxon>Mycobacteriaceae</taxon>
        <taxon>Mycobacterium</taxon>
        <taxon>Mycobacterium avium complex (MAC)</taxon>
    </lineage>
</organism>
<accession>A0A329KBS7</accession>
<evidence type="ECO:0000313" key="4">
    <source>
        <dbReference type="EMBL" id="RAU93654.1"/>
    </source>
</evidence>
<dbReference type="Pfam" id="PF25547">
    <property type="entry name" value="WXG100_2"/>
    <property type="match status" value="1"/>
</dbReference>
<feature type="compositionally biased region" description="Low complexity" evidence="1">
    <location>
        <begin position="611"/>
        <end position="620"/>
    </location>
</feature>
<protein>
    <recommendedName>
        <fullName evidence="6">NAD(+)--arginine ADP-ribosyltransferase</fullName>
    </recommendedName>
</protein>
<dbReference type="RefSeq" id="WP_112709294.1">
    <property type="nucleotide sequence ID" value="NZ_QMEU01000048.1"/>
</dbReference>
<feature type="compositionally biased region" description="Basic and acidic residues" evidence="1">
    <location>
        <begin position="769"/>
        <end position="783"/>
    </location>
</feature>
<feature type="compositionally biased region" description="Gly residues" evidence="1">
    <location>
        <begin position="730"/>
        <end position="743"/>
    </location>
</feature>
<dbReference type="AlphaFoldDB" id="A0A329KBS7"/>
<dbReference type="GO" id="GO:0050135">
    <property type="term" value="F:NADP+ nucleosidase activity"/>
    <property type="evidence" value="ECO:0007669"/>
    <property type="project" value="InterPro"/>
</dbReference>
<feature type="domain" description="TNT" evidence="2">
    <location>
        <begin position="909"/>
        <end position="996"/>
    </location>
</feature>
<feature type="compositionally biased region" description="Low complexity" evidence="1">
    <location>
        <begin position="513"/>
        <end position="544"/>
    </location>
</feature>
<feature type="compositionally biased region" description="Low complexity" evidence="1">
    <location>
        <begin position="684"/>
        <end position="700"/>
    </location>
</feature>
<gene>
    <name evidence="4" type="ORF">DQP58_16010</name>
</gene>
<feature type="compositionally biased region" description="Basic and acidic residues" evidence="1">
    <location>
        <begin position="792"/>
        <end position="829"/>
    </location>
</feature>
<feature type="domain" description="Outer membrane channel protein CpnT-like N-terminal" evidence="3">
    <location>
        <begin position="123"/>
        <end position="226"/>
    </location>
</feature>
<dbReference type="EMBL" id="QMEU01000048">
    <property type="protein sequence ID" value="RAU93654.1"/>
    <property type="molecule type" value="Genomic_DNA"/>
</dbReference>
<feature type="compositionally biased region" description="Pro residues" evidence="1">
    <location>
        <begin position="600"/>
        <end position="610"/>
    </location>
</feature>
<proteinExistence type="predicted"/>
<feature type="region of interest" description="Disordered" evidence="1">
    <location>
        <begin position="487"/>
        <end position="834"/>
    </location>
</feature>
<reference evidence="4 5" key="1">
    <citation type="submission" date="2018-06" db="EMBL/GenBank/DDBJ databases">
        <title>NTM in soil in Japan.</title>
        <authorList>
            <person name="Ohya K."/>
        </authorList>
    </citation>
    <scope>NUCLEOTIDE SEQUENCE [LARGE SCALE GENOMIC DNA]</scope>
    <source>
        <strain evidence="4 5">GF76</strain>
    </source>
</reference>
<evidence type="ECO:0000313" key="5">
    <source>
        <dbReference type="Proteomes" id="UP000250347"/>
    </source>
</evidence>
<evidence type="ECO:0008006" key="6">
    <source>
        <dbReference type="Google" id="ProtNLM"/>
    </source>
</evidence>
<name>A0A329KBS7_9MYCO</name>
<dbReference type="InterPro" id="IPR057746">
    <property type="entry name" value="CpnT-like_N"/>
</dbReference>
<feature type="compositionally biased region" description="Gly residues" evidence="1">
    <location>
        <begin position="751"/>
        <end position="767"/>
    </location>
</feature>
<evidence type="ECO:0000259" key="2">
    <source>
        <dbReference type="Pfam" id="PF14021"/>
    </source>
</evidence>
<feature type="region of interest" description="Disordered" evidence="1">
    <location>
        <begin position="98"/>
        <end position="119"/>
    </location>
</feature>
<dbReference type="Pfam" id="PF14021">
    <property type="entry name" value="TNT"/>
    <property type="match status" value="1"/>
</dbReference>
<dbReference type="InterPro" id="IPR025331">
    <property type="entry name" value="TNT"/>
</dbReference>